<name>A0A1Y0IJ00_9BACL</name>
<feature type="domain" description="Rubrerythrin diiron-binding" evidence="1">
    <location>
        <begin position="37"/>
        <end position="154"/>
    </location>
</feature>
<dbReference type="CDD" id="cd00657">
    <property type="entry name" value="Ferritin_like"/>
    <property type="match status" value="1"/>
</dbReference>
<dbReference type="GO" id="GO:0046872">
    <property type="term" value="F:metal ion binding"/>
    <property type="evidence" value="ECO:0007669"/>
    <property type="project" value="InterPro"/>
</dbReference>
<dbReference type="Gene3D" id="1.20.1260.10">
    <property type="match status" value="1"/>
</dbReference>
<dbReference type="InterPro" id="IPR003251">
    <property type="entry name" value="Rr_diiron-bd_dom"/>
</dbReference>
<dbReference type="InterPro" id="IPR009078">
    <property type="entry name" value="Ferritin-like_SF"/>
</dbReference>
<dbReference type="EMBL" id="CP021434">
    <property type="protein sequence ID" value="ARU59796.1"/>
    <property type="molecule type" value="Genomic_DNA"/>
</dbReference>
<dbReference type="RefSeq" id="WP_087455184.1">
    <property type="nucleotide sequence ID" value="NZ_CP021434.1"/>
</dbReference>
<dbReference type="Proteomes" id="UP000195437">
    <property type="component" value="Chromosome"/>
</dbReference>
<dbReference type="Pfam" id="PF02915">
    <property type="entry name" value="Rubrerythrin"/>
    <property type="match status" value="1"/>
</dbReference>
<dbReference type="OrthoDB" id="3231985at2"/>
<sequence>MYYGAYWPAEYARFMGRPEDVSSAPFTDQTHFLQLVLQAIYNERAAQLLYRDLEVRAETPFQKRQIRHAYDDEVKHERLLNQLYHNLTGQHPQVANPPRKEIPDFQTALRSAFEDELEAVELYRDMYLMTSLTWVRDVMIQLLTDEFEHSTRFSYIRAEL</sequence>
<dbReference type="KEGG" id="tum:CBW65_01065"/>
<organism evidence="2 3">
    <name type="scientific">Tumebacillus avium</name>
    <dbReference type="NCBI Taxonomy" id="1903704"/>
    <lineage>
        <taxon>Bacteria</taxon>
        <taxon>Bacillati</taxon>
        <taxon>Bacillota</taxon>
        <taxon>Bacilli</taxon>
        <taxon>Bacillales</taxon>
        <taxon>Alicyclobacillaceae</taxon>
        <taxon>Tumebacillus</taxon>
    </lineage>
</organism>
<gene>
    <name evidence="2" type="ORF">CBW65_01065</name>
</gene>
<protein>
    <recommendedName>
        <fullName evidence="1">Rubrerythrin diiron-binding domain-containing protein</fullName>
    </recommendedName>
</protein>
<dbReference type="InterPro" id="IPR012347">
    <property type="entry name" value="Ferritin-like"/>
</dbReference>
<proteinExistence type="predicted"/>
<dbReference type="GO" id="GO:0016491">
    <property type="term" value="F:oxidoreductase activity"/>
    <property type="evidence" value="ECO:0007669"/>
    <property type="project" value="InterPro"/>
</dbReference>
<dbReference type="SUPFAM" id="SSF47240">
    <property type="entry name" value="Ferritin-like"/>
    <property type="match status" value="1"/>
</dbReference>
<accession>A0A1Y0IJ00</accession>
<dbReference type="AlphaFoldDB" id="A0A1Y0IJ00"/>
<evidence type="ECO:0000259" key="1">
    <source>
        <dbReference type="Pfam" id="PF02915"/>
    </source>
</evidence>
<evidence type="ECO:0000313" key="2">
    <source>
        <dbReference type="EMBL" id="ARU59796.1"/>
    </source>
</evidence>
<evidence type="ECO:0000313" key="3">
    <source>
        <dbReference type="Proteomes" id="UP000195437"/>
    </source>
</evidence>
<keyword evidence="3" id="KW-1185">Reference proteome</keyword>
<reference evidence="3" key="1">
    <citation type="submission" date="2017-05" db="EMBL/GenBank/DDBJ databases">
        <authorList>
            <person name="Sung H."/>
        </authorList>
    </citation>
    <scope>NUCLEOTIDE SEQUENCE [LARGE SCALE GENOMIC DNA]</scope>
    <source>
        <strain evidence="3">AR23208</strain>
    </source>
</reference>